<feature type="transmembrane region" description="Helical" evidence="11">
    <location>
        <begin position="734"/>
        <end position="752"/>
    </location>
</feature>
<organism evidence="12 13">
    <name type="scientific">Carnegiea gigantea</name>
    <dbReference type="NCBI Taxonomy" id="171969"/>
    <lineage>
        <taxon>Eukaryota</taxon>
        <taxon>Viridiplantae</taxon>
        <taxon>Streptophyta</taxon>
        <taxon>Embryophyta</taxon>
        <taxon>Tracheophyta</taxon>
        <taxon>Spermatophyta</taxon>
        <taxon>Magnoliopsida</taxon>
        <taxon>eudicotyledons</taxon>
        <taxon>Gunneridae</taxon>
        <taxon>Pentapetalae</taxon>
        <taxon>Caryophyllales</taxon>
        <taxon>Cactineae</taxon>
        <taxon>Cactaceae</taxon>
        <taxon>Cactoideae</taxon>
        <taxon>Echinocereeae</taxon>
        <taxon>Carnegiea</taxon>
    </lineage>
</organism>
<feature type="transmembrane region" description="Helical" evidence="11">
    <location>
        <begin position="540"/>
        <end position="565"/>
    </location>
</feature>
<dbReference type="SUPFAM" id="SSF103473">
    <property type="entry name" value="MFS general substrate transporter"/>
    <property type="match status" value="3"/>
</dbReference>
<evidence type="ECO:0000313" key="12">
    <source>
        <dbReference type="EMBL" id="KAJ8445160.1"/>
    </source>
</evidence>
<feature type="transmembrane region" description="Helical" evidence="11">
    <location>
        <begin position="31"/>
        <end position="53"/>
    </location>
</feature>
<feature type="transmembrane region" description="Helical" evidence="11">
    <location>
        <begin position="368"/>
        <end position="387"/>
    </location>
</feature>
<feature type="compositionally biased region" description="Basic and acidic residues" evidence="10">
    <location>
        <begin position="1"/>
        <end position="17"/>
    </location>
</feature>
<dbReference type="InterPro" id="IPR005989">
    <property type="entry name" value="Suc_symporter_pln"/>
</dbReference>
<feature type="transmembrane region" description="Helical" evidence="11">
    <location>
        <begin position="939"/>
        <end position="957"/>
    </location>
</feature>
<evidence type="ECO:0000256" key="6">
    <source>
        <dbReference type="ARBA" id="ARBA00022692"/>
    </source>
</evidence>
<evidence type="ECO:0000256" key="2">
    <source>
        <dbReference type="ARBA" id="ARBA00004914"/>
    </source>
</evidence>
<feature type="transmembrane region" description="Helical" evidence="11">
    <location>
        <begin position="908"/>
        <end position="933"/>
    </location>
</feature>
<evidence type="ECO:0000256" key="4">
    <source>
        <dbReference type="ARBA" id="ARBA00022448"/>
    </source>
</evidence>
<feature type="transmembrane region" description="Helical" evidence="11">
    <location>
        <begin position="1222"/>
        <end position="1242"/>
    </location>
</feature>
<feature type="transmembrane region" description="Helical" evidence="11">
    <location>
        <begin position="177"/>
        <end position="197"/>
    </location>
</feature>
<keyword evidence="9 11" id="KW-0472">Membrane</keyword>
<evidence type="ECO:0000256" key="5">
    <source>
        <dbReference type="ARBA" id="ARBA00022597"/>
    </source>
</evidence>
<evidence type="ECO:0000256" key="10">
    <source>
        <dbReference type="SAM" id="MobiDB-lite"/>
    </source>
</evidence>
<accession>A0A9Q1KKB8</accession>
<dbReference type="FunFam" id="1.20.1250.20:FF:000174">
    <property type="entry name" value="Sucrose transport protein"/>
    <property type="match status" value="1"/>
</dbReference>
<feature type="transmembrane region" description="Helical" evidence="11">
    <location>
        <begin position="1429"/>
        <end position="1450"/>
    </location>
</feature>
<keyword evidence="6 11" id="KW-0812">Transmembrane</keyword>
<dbReference type="EMBL" id="JAKOGI010000080">
    <property type="protein sequence ID" value="KAJ8445160.1"/>
    <property type="molecule type" value="Genomic_DNA"/>
</dbReference>
<feature type="transmembrane region" description="Helical" evidence="11">
    <location>
        <begin position="335"/>
        <end position="356"/>
    </location>
</feature>
<keyword evidence="7" id="KW-0769">Symport</keyword>
<feature type="region of interest" description="Disordered" evidence="10">
    <location>
        <begin position="1"/>
        <end position="23"/>
    </location>
</feature>
<dbReference type="OrthoDB" id="28755at2759"/>
<comment type="caution">
    <text evidence="12">The sequence shown here is derived from an EMBL/GenBank/DDBJ whole genome shotgun (WGS) entry which is preliminary data.</text>
</comment>
<protein>
    <recommendedName>
        <fullName evidence="14">Sucrose transporter</fullName>
    </recommendedName>
</protein>
<dbReference type="Pfam" id="PF13347">
    <property type="entry name" value="MFS_2"/>
    <property type="match status" value="3"/>
</dbReference>
<name>A0A9Q1KKB8_9CARY</name>
<evidence type="ECO:0000256" key="7">
    <source>
        <dbReference type="ARBA" id="ARBA00022847"/>
    </source>
</evidence>
<evidence type="ECO:0000256" key="3">
    <source>
        <dbReference type="ARBA" id="ARBA00007134"/>
    </source>
</evidence>
<feature type="transmembrane region" description="Helical" evidence="11">
    <location>
        <begin position="1126"/>
        <end position="1146"/>
    </location>
</feature>
<keyword evidence="13" id="KW-1185">Reference proteome</keyword>
<feature type="transmembrane region" description="Helical" evidence="11">
    <location>
        <begin position="65"/>
        <end position="88"/>
    </location>
</feature>
<comment type="similarity">
    <text evidence="3">Belongs to the glycoside-pentoside-hexuronide (GPH) cation symporter transporter (TC 2.A.2.4) family.</text>
</comment>
<feature type="transmembrane region" description="Helical" evidence="11">
    <location>
        <begin position="1087"/>
        <end position="1105"/>
    </location>
</feature>
<feature type="transmembrane region" description="Helical" evidence="11">
    <location>
        <begin position="609"/>
        <end position="627"/>
    </location>
</feature>
<feature type="transmembrane region" description="Helical" evidence="11">
    <location>
        <begin position="1304"/>
        <end position="1324"/>
    </location>
</feature>
<feature type="transmembrane region" description="Helical" evidence="11">
    <location>
        <begin position="865"/>
        <end position="887"/>
    </location>
</feature>
<evidence type="ECO:0000313" key="13">
    <source>
        <dbReference type="Proteomes" id="UP001153076"/>
    </source>
</evidence>
<keyword evidence="4" id="KW-0813">Transport</keyword>
<dbReference type="GO" id="GO:0005886">
    <property type="term" value="C:plasma membrane"/>
    <property type="evidence" value="ECO:0007669"/>
    <property type="project" value="InterPro"/>
</dbReference>
<feature type="transmembrane region" description="Helical" evidence="11">
    <location>
        <begin position="1049"/>
        <end position="1067"/>
    </location>
</feature>
<evidence type="ECO:0000256" key="1">
    <source>
        <dbReference type="ARBA" id="ARBA00004141"/>
    </source>
</evidence>
<proteinExistence type="inferred from homology"/>
<feature type="transmembrane region" description="Helical" evidence="11">
    <location>
        <begin position="138"/>
        <end position="156"/>
    </location>
</feature>
<feature type="transmembrane region" description="Helical" evidence="11">
    <location>
        <begin position="451"/>
        <end position="472"/>
    </location>
</feature>
<feature type="transmembrane region" description="Helical" evidence="11">
    <location>
        <begin position="1016"/>
        <end position="1037"/>
    </location>
</feature>
<dbReference type="GO" id="GO:0005773">
    <property type="term" value="C:vacuole"/>
    <property type="evidence" value="ECO:0007669"/>
    <property type="project" value="TreeGrafter"/>
</dbReference>
<dbReference type="PANTHER" id="PTHR19432:SF70">
    <property type="entry name" value="SUCROSE TRANSPORT PROTEIN SUC1-RELATED"/>
    <property type="match status" value="1"/>
</dbReference>
<feature type="transmembrane region" description="Helical" evidence="11">
    <location>
        <begin position="484"/>
        <end position="505"/>
    </location>
</feature>
<gene>
    <name evidence="12" type="ORF">Cgig2_029532</name>
</gene>
<feature type="transmembrane region" description="Helical" evidence="11">
    <location>
        <begin position="225"/>
        <end position="243"/>
    </location>
</feature>
<feature type="transmembrane region" description="Helical" evidence="11">
    <location>
        <begin position="1273"/>
        <end position="1292"/>
    </location>
</feature>
<comment type="pathway">
    <text evidence="2">Glycan biosynthesis; sucrose metabolism.</text>
</comment>
<keyword evidence="5" id="KW-0762">Sugar transport</keyword>
<feature type="transmembrane region" description="Helical" evidence="11">
    <location>
        <begin position="1351"/>
        <end position="1375"/>
    </location>
</feature>
<dbReference type="GO" id="GO:0008506">
    <property type="term" value="F:sucrose:proton symporter activity"/>
    <property type="evidence" value="ECO:0007669"/>
    <property type="project" value="TreeGrafter"/>
</dbReference>
<dbReference type="InterPro" id="IPR036259">
    <property type="entry name" value="MFS_trans_sf"/>
</dbReference>
<feature type="transmembrane region" description="Helical" evidence="11">
    <location>
        <begin position="686"/>
        <end position="706"/>
    </location>
</feature>
<feature type="transmembrane region" description="Helical" evidence="11">
    <location>
        <begin position="647"/>
        <end position="665"/>
    </location>
</feature>
<feature type="transmembrane region" description="Helical" evidence="11">
    <location>
        <begin position="977"/>
        <end position="996"/>
    </location>
</feature>
<evidence type="ECO:0000256" key="9">
    <source>
        <dbReference type="ARBA" id="ARBA00023136"/>
    </source>
</evidence>
<keyword evidence="8 11" id="KW-1133">Transmembrane helix</keyword>
<evidence type="ECO:0008006" key="14">
    <source>
        <dbReference type="Google" id="ProtNLM"/>
    </source>
</evidence>
<dbReference type="PANTHER" id="PTHR19432">
    <property type="entry name" value="SUGAR TRANSPORTER"/>
    <property type="match status" value="1"/>
</dbReference>
<feature type="transmembrane region" description="Helical" evidence="11">
    <location>
        <begin position="100"/>
        <end position="118"/>
    </location>
</feature>
<sequence>MTRNGEHKGPSSLHLEKSSIASPEPSPIRKLILVASIAAGVQFGWALQLSLLTPYVQLLGIPHTWAAFIWLCGPISGMVVQPTVGYYSDRCTSRFGRRRPFILAGTLLVAVAVFLIGFAADIGHAAGDSADKSPKPRAIAVFVVGFWILDVANNTLQGPCRAFLADLSAGSQARTRSANSFFSFFMAVGNVLGYAAGSYRYLYKIFPFTRTAACDVYCANLKSCFFISITLLLSLTALALTLVSERRFTPEEIEQEEAEENLKMQEGGGGCVRLPFFGQLLGALKDLPRPMWILILVTCLNWIAWFPFLLFDTDWMGKEVYGGQVGQGKAYDMGVHAGALGLMINSVVLGVMSLGIEGLSRAFGGVKRLWGVVNFVLAGSLALTVLITKMAEHARAHAHVVAGAGPPPPPAGVKAGALAIFGVLGVPLAITYSIPFALASIFSASSGAGQGLSLGVLNLAIVVPQMFVSVTSGPWDAMFGGGNLPAFVVGAVAAAASGILAFTMLPSPPPEAKIGGSMSEKKYMETIGSDQMEGSPLRKLFAVASIAAGVQFGWALQLSLLTPYVQLLGVPHTWASFIWLCGPISGMVVQPIVGYTSDRLTTNYGRRKPFIAAGTALICVAVVLIGFAADIGLKLGDSLQKPTKPRAVAFFVIGFWILDIANNMVQDPSRAFLADLSRHNHRKMRIANAFFSFFMAVGNILGYAAGSFGHLYKVLPFTKTHGCDTYCANLKTCFLIDIVFLLTVVIIALVTVPEPPCEKSSDHEDPFFEQVKSAFRNLGRPMWLLFLVTALNWIAWFPYLLFNTDWVGKEVYGGKVEGAGEAQKRVYDHGVRAGSFGLMLTAATLGVMSLAIDPLSKLLGGARKLWGAVNFILAAGLGLTVLVTKVAERARKSAPPGALPPPRVRAGTLTLFAAMGIPQAVTFSIPFALASIFSSDSSAGHGLSLGVLNLAIVIPQAMGKHLPHDDDPEKGGEATPIWKIIVVASIAAGVQFGWALQLSLLTPYVQLLGVPHAWASFIWLCGPISGIVVQPIVGYTSDRSKSKFGRRKPFITTGTTLICLAVLLIGFAADIGHSLGDNLDKKTKPRAVALFVVGFWILDIANNIVQDPSRAFLADLSRHNHRKMRIAHGFFSFFMAVGNVIGYAVGSVSTLYKILPFTHTKACDIYCANLKTCFLLDVVFLLVVVISALTTVTEPTPDAVLNEDDPFFKQVKDSIKNLGRSMWLLFLVTALNWIAWFPFIMFNTDWVGKEVYGGTTEPGNPDGKKLYDMGVRAGSLGLMLTAATLGVMSLFIDPLSKVLGGARRLWGVVNYILAISLACTYPLSKAAEKARRHMPHQGANPPPHQIKSATLALFAVTGIPQAATFSIPFALATMFSSDSGAGHGYDLLSIRVVIGSDEFGDLHTTGKFPPMFVSLISGPWDSLFGGGNLPAFMLGAGAAVISATLALTVLPPPSSNA</sequence>
<dbReference type="NCBIfam" id="TIGR01301">
    <property type="entry name" value="GPH_sucrose"/>
    <property type="match status" value="3"/>
</dbReference>
<feature type="transmembrane region" description="Helical" evidence="11">
    <location>
        <begin position="782"/>
        <end position="802"/>
    </location>
</feature>
<comment type="subcellular location">
    <subcellularLocation>
        <location evidence="1">Membrane</location>
        <topology evidence="1">Multi-pass membrane protein</topology>
    </subcellularLocation>
</comment>
<feature type="transmembrane region" description="Helical" evidence="11">
    <location>
        <begin position="291"/>
        <end position="311"/>
    </location>
</feature>
<dbReference type="Proteomes" id="UP001153076">
    <property type="component" value="Unassembled WGS sequence"/>
</dbReference>
<evidence type="ECO:0000256" key="11">
    <source>
        <dbReference type="SAM" id="Phobius"/>
    </source>
</evidence>
<dbReference type="CDD" id="cd17313">
    <property type="entry name" value="MFS_SLC45_SUC"/>
    <property type="match status" value="3"/>
</dbReference>
<feature type="transmembrane region" description="Helical" evidence="11">
    <location>
        <begin position="415"/>
        <end position="439"/>
    </location>
</feature>
<feature type="transmembrane region" description="Helical" evidence="11">
    <location>
        <begin position="577"/>
        <end position="597"/>
    </location>
</feature>
<reference evidence="12" key="1">
    <citation type="submission" date="2022-04" db="EMBL/GenBank/DDBJ databases">
        <title>Carnegiea gigantea Genome sequencing and assembly v2.</title>
        <authorList>
            <person name="Copetti D."/>
            <person name="Sanderson M.J."/>
            <person name="Burquez A."/>
            <person name="Wojciechowski M.F."/>
        </authorList>
    </citation>
    <scope>NUCLEOTIDE SEQUENCE</scope>
    <source>
        <strain evidence="12">SGP5-SGP5p</strain>
        <tissue evidence="12">Aerial part</tissue>
    </source>
</reference>
<evidence type="ECO:0000256" key="8">
    <source>
        <dbReference type="ARBA" id="ARBA00022989"/>
    </source>
</evidence>
<dbReference type="Gene3D" id="1.20.1250.20">
    <property type="entry name" value="MFS general substrate transporter like domains"/>
    <property type="match status" value="3"/>
</dbReference>